<dbReference type="PANTHER" id="PTHR32075">
    <property type="entry name" value="ISWI CHROMATIN-REMODELING COMPLEX SUBUNIT YPL216W-RELATED"/>
    <property type="match status" value="1"/>
</dbReference>
<feature type="compositionally biased region" description="Acidic residues" evidence="4">
    <location>
        <begin position="1071"/>
        <end position="1082"/>
    </location>
</feature>
<dbReference type="InterPro" id="IPR013136">
    <property type="entry name" value="WSTF_Acf1_Cbp146"/>
</dbReference>
<feature type="compositionally biased region" description="Acidic residues" evidence="4">
    <location>
        <begin position="724"/>
        <end position="736"/>
    </location>
</feature>
<keyword evidence="2 3" id="KW-0539">Nucleus</keyword>
<dbReference type="GO" id="GO:0031509">
    <property type="term" value="P:subtelomeric heterochromatin formation"/>
    <property type="evidence" value="ECO:0007669"/>
    <property type="project" value="TreeGrafter"/>
</dbReference>
<feature type="compositionally biased region" description="Polar residues" evidence="4">
    <location>
        <begin position="691"/>
        <end position="700"/>
    </location>
</feature>
<feature type="compositionally biased region" description="Low complexity" evidence="4">
    <location>
        <begin position="907"/>
        <end position="919"/>
    </location>
</feature>
<protein>
    <recommendedName>
        <fullName evidence="5">WAC domain-containing protein</fullName>
    </recommendedName>
</protein>
<name>A0A5B0MDK3_PUCGR</name>
<feature type="compositionally biased region" description="Polar residues" evidence="4">
    <location>
        <begin position="920"/>
        <end position="930"/>
    </location>
</feature>
<feature type="compositionally biased region" description="Acidic residues" evidence="4">
    <location>
        <begin position="1251"/>
        <end position="1263"/>
    </location>
</feature>
<organism evidence="6 7">
    <name type="scientific">Puccinia graminis f. sp. tritici</name>
    <dbReference type="NCBI Taxonomy" id="56615"/>
    <lineage>
        <taxon>Eukaryota</taxon>
        <taxon>Fungi</taxon>
        <taxon>Dikarya</taxon>
        <taxon>Basidiomycota</taxon>
        <taxon>Pucciniomycotina</taxon>
        <taxon>Pucciniomycetes</taxon>
        <taxon>Pucciniales</taxon>
        <taxon>Pucciniaceae</taxon>
        <taxon>Puccinia</taxon>
    </lineage>
</organism>
<sequence length="1263" mass="143605">MPLLDRTEVSPLPLPSQLNQLNPDTELWLIHQTGEIFTDYESYANRYIFYSQPIFNPAHHHQPTEQQQQQQPVSFFHALNLEQQHLDQLIQSKFPISLKHQLIASINHPTAQLQPNIDHLVNYLYELYHNRFNVGEKVTVDLAFNQLQPSSPSSSSVYDAKVLRVFPPKSIRDLDKNSYSDLIHLQSIQRFQLDLNQCLEIDLPNQYLYTIQLIDHDQSNSDNFGASYMEVETRKLSRHTDTFSKALLKRFLQSVLIPYSSSQPAFPRWTIHPDVSIPNTIPIKPIPVPSYKSLVKDYDSITRIALEPKQDHYLLEPDPKKRKKNSFQPANHPPQHTTLPETYQDYLNHSTELKERLTCAQFIHLSSKQKSYQIDQLEPKDQYSIESCNQKKLIKKKRKKFPDPIDPSTIPHPLNSQPDHLHHDHHLTVNTQLTNSADLTLTHIGTTTPSTATKESKKSIKYPIEDLDLDPFTVIDGRYLRRANPTPLKLPKKPQPSQQKLGRKFAQRLKIWSFVNIFKLNEQRCRFEELDESLDDLTASLVKLILSQSRLRYPTTRSQRFTSISVLPFFATRPAQECRAMSIDEREYWVRKGLRFVNITRRLHEFAMATAAGKRKNNRTVLEEDWVMGLVEIMCHRGGIERLGCMARMLKYFFSTDATLLTIDHTIDEHDDPLLDQANNTQDPHPKTKPEQANNTSQTCHPDLEGDSPLSSNIDDSLSAQESELSDLDKEEDVEPEAGGTETADEDGRRYGRSIRSQRSNPRVLKKTLVTRYASLPVDDKLTLIEFLCDLATESDQVRNYMDECDEKLTVVRREKADVNKEKRKVLEELARLETRKAEAALKAQPASTTTEPSSSTTAKEGVQSPATEKTEPKRESAGPTHGSPEVMLGTGGIVGGGEAEDEGSSKPRSSGPSKPTTTATFNSSGSRSMSLDGPSKPESPETQRQSNKPVGRRLETAVRTATLLARQIKPPSPTNPSDSASDPQAKFATEKATLDGQLFDVGLKELFFLERFRQLIGVAKLKPLGTDRFFCKYWWFDGVGGLEIHSTKSSKPGSSLDPPRPSSSSHQTPEEEEQREEEDEAEVIETNWYAGCLFISGPTLDEWEKISSIYGGHQQLFKRRFHEELGIDLGPHPLVNTPAHNDHVGVEQLKQQIVGVDEWAIYETEEQIEELINWLNAKGVRENSLKSNLKEWKEYILDGILQRRRLNQQHQEMSTTPRLNGNNTGHGNDDEHKVIDHHSSDSSSSISDHDDSELDEDQIGSD</sequence>
<dbReference type="OrthoDB" id="2500702at2759"/>
<feature type="region of interest" description="Disordered" evidence="4">
    <location>
        <begin position="312"/>
        <end position="340"/>
    </location>
</feature>
<feature type="region of interest" description="Disordered" evidence="4">
    <location>
        <begin position="672"/>
        <end position="759"/>
    </location>
</feature>
<feature type="compositionally biased region" description="Low complexity" evidence="4">
    <location>
        <begin position="848"/>
        <end position="858"/>
    </location>
</feature>
<evidence type="ECO:0000259" key="5">
    <source>
        <dbReference type="PROSITE" id="PS51136"/>
    </source>
</evidence>
<feature type="region of interest" description="Disordered" evidence="4">
    <location>
        <begin position="838"/>
        <end position="986"/>
    </location>
</feature>
<comment type="caution">
    <text evidence="6">The sequence shown here is derived from an EMBL/GenBank/DDBJ whole genome shotgun (WGS) entry which is preliminary data.</text>
</comment>
<evidence type="ECO:0000256" key="3">
    <source>
        <dbReference type="PROSITE-ProRule" id="PRU00475"/>
    </source>
</evidence>
<comment type="subcellular location">
    <subcellularLocation>
        <location evidence="1 3">Nucleus</location>
    </subcellularLocation>
</comment>
<feature type="compositionally biased region" description="Polar residues" evidence="4">
    <location>
        <begin position="326"/>
        <end position="340"/>
    </location>
</feature>
<evidence type="ECO:0000256" key="1">
    <source>
        <dbReference type="ARBA" id="ARBA00004123"/>
    </source>
</evidence>
<accession>A0A5B0MDK3</accession>
<dbReference type="PROSITE" id="PS51136">
    <property type="entry name" value="WAC"/>
    <property type="match status" value="1"/>
</dbReference>
<dbReference type="Proteomes" id="UP000324748">
    <property type="component" value="Unassembled WGS sequence"/>
</dbReference>
<dbReference type="InterPro" id="IPR028942">
    <property type="entry name" value="WHIM1_dom"/>
</dbReference>
<feature type="compositionally biased region" description="Polar residues" evidence="4">
    <location>
        <begin position="709"/>
        <end position="721"/>
    </location>
</feature>
<dbReference type="Pfam" id="PF10537">
    <property type="entry name" value="WAC_Acf1_DNA_bd"/>
    <property type="match status" value="1"/>
</dbReference>
<dbReference type="Pfam" id="PF15613">
    <property type="entry name" value="WSD"/>
    <property type="match status" value="1"/>
</dbReference>
<evidence type="ECO:0000256" key="4">
    <source>
        <dbReference type="SAM" id="MobiDB-lite"/>
    </source>
</evidence>
<feature type="compositionally biased region" description="Low complexity" evidence="4">
    <location>
        <begin position="1053"/>
        <end position="1066"/>
    </location>
</feature>
<dbReference type="PANTHER" id="PTHR32075:SF6">
    <property type="entry name" value="ISWI CHROMATIN-REMODELING COMPLEX SUBUNIT YPL216W-RELATED"/>
    <property type="match status" value="1"/>
</dbReference>
<reference evidence="6 7" key="1">
    <citation type="submission" date="2019-05" db="EMBL/GenBank/DDBJ databases">
        <title>Emergence of the Ug99 lineage of the wheat stem rust pathogen through somatic hybridization.</title>
        <authorList>
            <person name="Li F."/>
            <person name="Upadhyaya N.M."/>
            <person name="Sperschneider J."/>
            <person name="Matny O."/>
            <person name="Nguyen-Phuc H."/>
            <person name="Mago R."/>
            <person name="Raley C."/>
            <person name="Miller M.E."/>
            <person name="Silverstein K.A.T."/>
            <person name="Henningsen E."/>
            <person name="Hirsch C.D."/>
            <person name="Visser B."/>
            <person name="Pretorius Z.A."/>
            <person name="Steffenson B.J."/>
            <person name="Schwessinger B."/>
            <person name="Dodds P.N."/>
            <person name="Figueroa M."/>
        </authorList>
    </citation>
    <scope>NUCLEOTIDE SEQUENCE [LARGE SCALE GENOMIC DNA]</scope>
    <source>
        <strain evidence="6">21-0</strain>
    </source>
</reference>
<evidence type="ECO:0000256" key="2">
    <source>
        <dbReference type="ARBA" id="ARBA00023242"/>
    </source>
</evidence>
<feature type="compositionally biased region" description="Polar residues" evidence="4">
    <location>
        <begin position="1209"/>
        <end position="1227"/>
    </location>
</feature>
<dbReference type="Pfam" id="PF15612">
    <property type="entry name" value="WHIM1"/>
    <property type="match status" value="1"/>
</dbReference>
<evidence type="ECO:0000313" key="7">
    <source>
        <dbReference type="Proteomes" id="UP000324748"/>
    </source>
</evidence>
<dbReference type="GO" id="GO:0005634">
    <property type="term" value="C:nucleus"/>
    <property type="evidence" value="ECO:0007669"/>
    <property type="project" value="UniProtKB-SubCell"/>
</dbReference>
<dbReference type="InterPro" id="IPR028941">
    <property type="entry name" value="WHIM2_dom"/>
</dbReference>
<dbReference type="EMBL" id="VSWC01000157">
    <property type="protein sequence ID" value="KAA1074965.1"/>
    <property type="molecule type" value="Genomic_DNA"/>
</dbReference>
<keyword evidence="7" id="KW-1185">Reference proteome</keyword>
<dbReference type="AlphaFoldDB" id="A0A5B0MDK3"/>
<proteinExistence type="predicted"/>
<dbReference type="GO" id="GO:0000781">
    <property type="term" value="C:chromosome, telomeric region"/>
    <property type="evidence" value="ECO:0007669"/>
    <property type="project" value="GOC"/>
</dbReference>
<feature type="region of interest" description="Disordered" evidence="4">
    <location>
        <begin position="1209"/>
        <end position="1263"/>
    </location>
</feature>
<evidence type="ECO:0000313" key="6">
    <source>
        <dbReference type="EMBL" id="KAA1074965.1"/>
    </source>
</evidence>
<feature type="region of interest" description="Disordered" evidence="4">
    <location>
        <begin position="1047"/>
        <end position="1082"/>
    </location>
</feature>
<gene>
    <name evidence="6" type="ORF">PGT21_025807</name>
</gene>
<feature type="compositionally biased region" description="Basic and acidic residues" evidence="4">
    <location>
        <begin position="1228"/>
        <end position="1241"/>
    </location>
</feature>
<feature type="domain" description="WAC" evidence="5">
    <location>
        <begin position="25"/>
        <end position="146"/>
    </location>
</feature>